<name>A0A8H5GW55_9AGAR</name>
<keyword evidence="2" id="KW-0812">Transmembrane</keyword>
<evidence type="ECO:0000313" key="5">
    <source>
        <dbReference type="Proteomes" id="UP000559256"/>
    </source>
</evidence>
<protein>
    <submittedName>
        <fullName evidence="4">Uncharacterized protein</fullName>
    </submittedName>
</protein>
<comment type="caution">
    <text evidence="4">The sequence shown here is derived from an EMBL/GenBank/DDBJ whole genome shotgun (WGS) entry which is preliminary data.</text>
</comment>
<feature type="chain" id="PRO_5034227950" evidence="3">
    <location>
        <begin position="23"/>
        <end position="476"/>
    </location>
</feature>
<keyword evidence="2" id="KW-0472">Membrane</keyword>
<feature type="compositionally biased region" description="Low complexity" evidence="1">
    <location>
        <begin position="193"/>
        <end position="227"/>
    </location>
</feature>
<feature type="signal peptide" evidence="3">
    <location>
        <begin position="1"/>
        <end position="22"/>
    </location>
</feature>
<feature type="compositionally biased region" description="Polar residues" evidence="1">
    <location>
        <begin position="132"/>
        <end position="192"/>
    </location>
</feature>
<feature type="transmembrane region" description="Helical" evidence="2">
    <location>
        <begin position="240"/>
        <end position="262"/>
    </location>
</feature>
<evidence type="ECO:0000256" key="3">
    <source>
        <dbReference type="SAM" id="SignalP"/>
    </source>
</evidence>
<proteinExistence type="predicted"/>
<evidence type="ECO:0000256" key="2">
    <source>
        <dbReference type="SAM" id="Phobius"/>
    </source>
</evidence>
<dbReference type="EMBL" id="JAACJM010000006">
    <property type="protein sequence ID" value="KAF5372092.1"/>
    <property type="molecule type" value="Genomic_DNA"/>
</dbReference>
<sequence length="476" mass="51405">MVLGLMYASIVTVLCLVPIVTSLQVQINSLPETITPGATGFVTWQADSVEDAIHWTLEFLQNDSPIGVLSLTWDLFKTIGTRPLTIPAVATPGIVQMIATGSGLGGEISSTVTAIPGSLLVQLPERTITPAIESTDNPSNGAGSTGTANIGTSTSEPQRPTRNDPQTSTSGFAPTAVPSRSNTDTTSGSLLQTTNPSMTSSSTTPLGSTNPSFTSSLSTSDTTVTSTQPSDASGAKTNRLAIILPSVIGASLFSIILILIFWRYRRRQRLKVQSSGNYDSESLPSRMLGPGDFKSISMNSPDIPEPFPGERGVMRGSDVRGGTSHFSEIMEPFSRLPWNRNGNTLAQPHPYELKPDYSEPIPSRQSVVSSVEAIFQPLSPLTLISNTRPRSHSEFSIIIRSPTQTESNVTSRQHRLQEEADQMRARLSALGRDPARSEVTQEDMGRIREQIERLEILVMSNWARGLTDEPPPMYHA</sequence>
<accession>A0A8H5GW55</accession>
<gene>
    <name evidence="4" type="ORF">D9758_004955</name>
</gene>
<feature type="region of interest" description="Disordered" evidence="1">
    <location>
        <begin position="131"/>
        <end position="235"/>
    </location>
</feature>
<keyword evidence="2" id="KW-1133">Transmembrane helix</keyword>
<keyword evidence="3" id="KW-0732">Signal</keyword>
<dbReference type="AlphaFoldDB" id="A0A8H5GW55"/>
<keyword evidence="5" id="KW-1185">Reference proteome</keyword>
<evidence type="ECO:0000313" key="4">
    <source>
        <dbReference type="EMBL" id="KAF5372092.1"/>
    </source>
</evidence>
<organism evidence="4 5">
    <name type="scientific">Tetrapyrgos nigripes</name>
    <dbReference type="NCBI Taxonomy" id="182062"/>
    <lineage>
        <taxon>Eukaryota</taxon>
        <taxon>Fungi</taxon>
        <taxon>Dikarya</taxon>
        <taxon>Basidiomycota</taxon>
        <taxon>Agaricomycotina</taxon>
        <taxon>Agaricomycetes</taxon>
        <taxon>Agaricomycetidae</taxon>
        <taxon>Agaricales</taxon>
        <taxon>Marasmiineae</taxon>
        <taxon>Marasmiaceae</taxon>
        <taxon>Tetrapyrgos</taxon>
    </lineage>
</organism>
<reference evidence="4 5" key="1">
    <citation type="journal article" date="2020" name="ISME J.">
        <title>Uncovering the hidden diversity of litter-decomposition mechanisms in mushroom-forming fungi.</title>
        <authorList>
            <person name="Floudas D."/>
            <person name="Bentzer J."/>
            <person name="Ahren D."/>
            <person name="Johansson T."/>
            <person name="Persson P."/>
            <person name="Tunlid A."/>
        </authorList>
    </citation>
    <scope>NUCLEOTIDE SEQUENCE [LARGE SCALE GENOMIC DNA]</scope>
    <source>
        <strain evidence="4 5">CBS 291.85</strain>
    </source>
</reference>
<evidence type="ECO:0000256" key="1">
    <source>
        <dbReference type="SAM" id="MobiDB-lite"/>
    </source>
</evidence>
<dbReference type="Proteomes" id="UP000559256">
    <property type="component" value="Unassembled WGS sequence"/>
</dbReference>